<dbReference type="InterPro" id="IPR004837">
    <property type="entry name" value="NaCa_Exmemb"/>
</dbReference>
<keyword evidence="2 5" id="KW-0812">Transmembrane</keyword>
<feature type="domain" description="Sodium/calcium exchanger membrane region" evidence="6">
    <location>
        <begin position="175"/>
        <end position="316"/>
    </location>
</feature>
<gene>
    <name evidence="7" type="ORF">NMU02_07165</name>
</gene>
<evidence type="ECO:0000256" key="4">
    <source>
        <dbReference type="ARBA" id="ARBA00023136"/>
    </source>
</evidence>
<comment type="caution">
    <text evidence="7">The sequence shown here is derived from an EMBL/GenBank/DDBJ whole genome shotgun (WGS) entry which is preliminary data.</text>
</comment>
<dbReference type="EMBL" id="JANDHW010000006">
    <property type="protein sequence ID" value="MCP9611869.1"/>
    <property type="molecule type" value="Genomic_DNA"/>
</dbReference>
<evidence type="ECO:0000313" key="8">
    <source>
        <dbReference type="Proteomes" id="UP001205603"/>
    </source>
</evidence>
<dbReference type="RefSeq" id="WP_255026972.1">
    <property type="nucleotide sequence ID" value="NZ_JANDHW010000006.1"/>
</dbReference>
<keyword evidence="4 5" id="KW-0472">Membrane</keyword>
<dbReference type="Gene3D" id="1.20.1420.30">
    <property type="entry name" value="NCX, central ion-binding region"/>
    <property type="match status" value="1"/>
</dbReference>
<protein>
    <submittedName>
        <fullName evidence="7">Calcium/sodium antiporter</fullName>
    </submittedName>
</protein>
<feature type="transmembrane region" description="Helical" evidence="5">
    <location>
        <begin position="134"/>
        <end position="151"/>
    </location>
</feature>
<feature type="transmembrane region" description="Helical" evidence="5">
    <location>
        <begin position="103"/>
        <end position="122"/>
    </location>
</feature>
<dbReference type="InterPro" id="IPR044880">
    <property type="entry name" value="NCX_ion-bd_dom_sf"/>
</dbReference>
<dbReference type="InterPro" id="IPR004481">
    <property type="entry name" value="K/Na/Ca-exchanger"/>
</dbReference>
<feature type="transmembrane region" description="Helical" evidence="5">
    <location>
        <begin position="238"/>
        <end position="257"/>
    </location>
</feature>
<evidence type="ECO:0000256" key="2">
    <source>
        <dbReference type="ARBA" id="ARBA00022692"/>
    </source>
</evidence>
<feature type="transmembrane region" description="Helical" evidence="5">
    <location>
        <begin position="301"/>
        <end position="317"/>
    </location>
</feature>
<dbReference type="PANTHER" id="PTHR10846:SF8">
    <property type="entry name" value="INNER MEMBRANE PROTEIN YRBG"/>
    <property type="match status" value="1"/>
</dbReference>
<evidence type="ECO:0000259" key="6">
    <source>
        <dbReference type="Pfam" id="PF01699"/>
    </source>
</evidence>
<evidence type="ECO:0000256" key="1">
    <source>
        <dbReference type="ARBA" id="ARBA00004141"/>
    </source>
</evidence>
<dbReference type="NCBIfam" id="TIGR00367">
    <property type="entry name" value="calcium/sodium antiporter"/>
    <property type="match status" value="1"/>
</dbReference>
<proteinExistence type="predicted"/>
<feature type="domain" description="Sodium/calcium exchanger membrane region" evidence="6">
    <location>
        <begin position="3"/>
        <end position="150"/>
    </location>
</feature>
<dbReference type="Proteomes" id="UP001205603">
    <property type="component" value="Unassembled WGS sequence"/>
</dbReference>
<dbReference type="Pfam" id="PF01699">
    <property type="entry name" value="Na_Ca_ex"/>
    <property type="match status" value="2"/>
</dbReference>
<keyword evidence="3 5" id="KW-1133">Transmembrane helix</keyword>
<feature type="transmembrane region" description="Helical" evidence="5">
    <location>
        <begin position="38"/>
        <end position="60"/>
    </location>
</feature>
<accession>A0ABT1MGU7</accession>
<feature type="transmembrane region" description="Helical" evidence="5">
    <location>
        <begin position="269"/>
        <end position="289"/>
    </location>
</feature>
<feature type="transmembrane region" description="Helical" evidence="5">
    <location>
        <begin position="72"/>
        <end position="91"/>
    </location>
</feature>
<organism evidence="7 8">
    <name type="scientific">Coprobacter tertius</name>
    <dbReference type="NCBI Taxonomy" id="2944915"/>
    <lineage>
        <taxon>Bacteria</taxon>
        <taxon>Pseudomonadati</taxon>
        <taxon>Bacteroidota</taxon>
        <taxon>Bacteroidia</taxon>
        <taxon>Bacteroidales</taxon>
        <taxon>Barnesiellaceae</taxon>
        <taxon>Coprobacter</taxon>
    </lineage>
</organism>
<evidence type="ECO:0000256" key="5">
    <source>
        <dbReference type="SAM" id="Phobius"/>
    </source>
</evidence>
<feature type="transmembrane region" description="Helical" evidence="5">
    <location>
        <begin position="171"/>
        <end position="188"/>
    </location>
</feature>
<name>A0ABT1MGU7_9BACT</name>
<keyword evidence="8" id="KW-1185">Reference proteome</keyword>
<reference evidence="7 8" key="1">
    <citation type="submission" date="2022-07" db="EMBL/GenBank/DDBJ databases">
        <title>Fecal culturing of patients with breast cancer.</title>
        <authorList>
            <person name="Teng N.M.Y."/>
            <person name="Kiu R."/>
            <person name="Evans R."/>
            <person name="Baker D.J."/>
            <person name="Zenner C."/>
            <person name="Robinson S.D."/>
            <person name="Hall L.J."/>
        </authorList>
    </citation>
    <scope>NUCLEOTIDE SEQUENCE [LARGE SCALE GENOMIC DNA]</scope>
    <source>
        <strain evidence="7 8">LH1063</strain>
    </source>
</reference>
<evidence type="ECO:0000256" key="3">
    <source>
        <dbReference type="ARBA" id="ARBA00022989"/>
    </source>
</evidence>
<evidence type="ECO:0000313" key="7">
    <source>
        <dbReference type="EMBL" id="MCP9611869.1"/>
    </source>
</evidence>
<comment type="subcellular location">
    <subcellularLocation>
        <location evidence="1">Membrane</location>
        <topology evidence="1">Multi-pass membrane protein</topology>
    </subcellularLocation>
</comment>
<sequence length="318" mass="33707">MDIVLLIAGLGLVLLGANMLTDWSAALAKRFGLSEFVIGLTIVAIGTSAPELVVSVISAVQGNGDVAVGNILGSNMFNTLVIIGITAIIIPVPFTADNIRKDIPFALLASFILLVVVSDVYLKDSTEGVISRGEGILMLFFWIVFMVYTLFSAKNGVSPETSKENTVSKSIWLMLLMIGLGLVGLIYGGKLFLDSGISLARSIGISESVIAITLMAGGTSLPELAACVVSALKGKPQMALGNVIGSNISNIFLILGLSASIHPLKLGNILPADMVVLTISSLLIFLTAYTFKKRAADRIEGIVFLLLYVAYIIWLIMR</sequence>
<dbReference type="PANTHER" id="PTHR10846">
    <property type="entry name" value="SODIUM/POTASSIUM/CALCIUM EXCHANGER"/>
    <property type="match status" value="1"/>
</dbReference>